<evidence type="ECO:0000313" key="11">
    <source>
        <dbReference type="EMBL" id="KIC70120.1"/>
    </source>
</evidence>
<name>A0A0B4E0B9_PSEPS</name>
<accession>A0A0B4E0B9</accession>
<dbReference type="PANTHER" id="PTHR43646:SF2">
    <property type="entry name" value="GLYCOSYLTRANSFERASE 2-LIKE DOMAIN-CONTAINING PROTEIN"/>
    <property type="match status" value="1"/>
</dbReference>
<protein>
    <recommendedName>
        <fullName evidence="9">4,4'-diaponeurosporenoate glycosyltransferase</fullName>
    </recommendedName>
</protein>
<organism evidence="11 12">
    <name type="scientific">Pseudarthrobacter phenanthrenivorans</name>
    <name type="common">Arthrobacter phenanthrenivorans</name>
    <dbReference type="NCBI Taxonomy" id="361575"/>
    <lineage>
        <taxon>Bacteria</taxon>
        <taxon>Bacillati</taxon>
        <taxon>Actinomycetota</taxon>
        <taxon>Actinomycetes</taxon>
        <taxon>Micrococcales</taxon>
        <taxon>Micrococcaceae</taxon>
        <taxon>Pseudarthrobacter</taxon>
    </lineage>
</organism>
<dbReference type="EMBL" id="JWTB01000001">
    <property type="protein sequence ID" value="KIC70120.1"/>
    <property type="molecule type" value="Genomic_DNA"/>
</dbReference>
<dbReference type="SUPFAM" id="SSF53448">
    <property type="entry name" value="Nucleotide-diphospho-sugar transferases"/>
    <property type="match status" value="1"/>
</dbReference>
<evidence type="ECO:0000256" key="6">
    <source>
        <dbReference type="ARBA" id="ARBA00037281"/>
    </source>
</evidence>
<dbReference type="OrthoDB" id="5243838at2"/>
<dbReference type="GO" id="GO:0005886">
    <property type="term" value="C:plasma membrane"/>
    <property type="evidence" value="ECO:0007669"/>
    <property type="project" value="UniProtKB-SubCell"/>
</dbReference>
<feature type="domain" description="Glycosyltransferase 2-like" evidence="10">
    <location>
        <begin position="10"/>
        <end position="120"/>
    </location>
</feature>
<comment type="similarity">
    <text evidence="8">Belongs to the glycosyltransferase 2 family. CrtQ subfamily.</text>
</comment>
<evidence type="ECO:0000256" key="7">
    <source>
        <dbReference type="ARBA" id="ARBA00037904"/>
    </source>
</evidence>
<comment type="caution">
    <text evidence="11">The sequence shown here is derived from an EMBL/GenBank/DDBJ whole genome shotgun (WGS) entry which is preliminary data.</text>
</comment>
<dbReference type="Proteomes" id="UP000031196">
    <property type="component" value="Unassembled WGS sequence"/>
</dbReference>
<evidence type="ECO:0000256" key="1">
    <source>
        <dbReference type="ARBA" id="ARBA00004236"/>
    </source>
</evidence>
<evidence type="ECO:0000256" key="4">
    <source>
        <dbReference type="ARBA" id="ARBA00022679"/>
    </source>
</evidence>
<evidence type="ECO:0000256" key="3">
    <source>
        <dbReference type="ARBA" id="ARBA00022676"/>
    </source>
</evidence>
<dbReference type="RefSeq" id="WP_043448522.1">
    <property type="nucleotide sequence ID" value="NZ_JBFBKS010000007.1"/>
</dbReference>
<dbReference type="InterPro" id="IPR029044">
    <property type="entry name" value="Nucleotide-diphossugar_trans"/>
</dbReference>
<sequence length="272" mass="29589">MGHSTADITAVVPARNAEHLLPGCLDALRQSGVAEIIVVDGLSTDKTVDIARAAGARVLSDEGRGLPWARTLGVRSSRTRWVLLVDADVVFGATGVADLLIELMEDGYDALQAGLESVAGPGYWGQALAHHHRTGRSRNWFGLVATLVDRDLMLALGFDDTFKSGEDIELRWRMRQSGMKTGVSQRVFVEHRFAADDFDFALDQFLMDGTGLGKMVRKHGWRGARLALLPAAAAVRGSALSLAAGQPKWLRYYIAFCWYNYAGMARGLGRDG</sequence>
<dbReference type="AlphaFoldDB" id="A0A0B4E0B9"/>
<keyword evidence="5" id="KW-0472">Membrane</keyword>
<comment type="function">
    <text evidence="6">Catalyzes the glycosylation of 4,4'-diaponeurosporenoate, i.e. the esterification of glucose at the C1'' position with the carboxyl group of 4,4'-diaponeurosporenic acid, to form glycosyl-4,4'-diaponeurosporenoate. This is a step in the biosynthesis of staphyloxanthin, an orange pigment present in most staphylococci strains.</text>
</comment>
<keyword evidence="3" id="KW-0328">Glycosyltransferase</keyword>
<dbReference type="PANTHER" id="PTHR43646">
    <property type="entry name" value="GLYCOSYLTRANSFERASE"/>
    <property type="match status" value="1"/>
</dbReference>
<evidence type="ECO:0000313" key="12">
    <source>
        <dbReference type="Proteomes" id="UP000031196"/>
    </source>
</evidence>
<dbReference type="InterPro" id="IPR001173">
    <property type="entry name" value="Glyco_trans_2-like"/>
</dbReference>
<evidence type="ECO:0000256" key="5">
    <source>
        <dbReference type="ARBA" id="ARBA00023136"/>
    </source>
</evidence>
<gene>
    <name evidence="11" type="ORF">RM50_00135</name>
</gene>
<comment type="pathway">
    <text evidence="7">Carotenoid biosynthesis; staphyloxanthin biosynthesis; staphyloxanthin from farnesyl diphosphate: step 4/5.</text>
</comment>
<evidence type="ECO:0000259" key="10">
    <source>
        <dbReference type="Pfam" id="PF00535"/>
    </source>
</evidence>
<dbReference type="Pfam" id="PF00535">
    <property type="entry name" value="Glycos_transf_2"/>
    <property type="match status" value="1"/>
</dbReference>
<keyword evidence="2" id="KW-1003">Cell membrane</keyword>
<reference evidence="11 12" key="1">
    <citation type="submission" date="2014-12" db="EMBL/GenBank/DDBJ databases">
        <title>Genome sequencing of Arthrobacter phenanthrenivorans SWC37.</title>
        <authorList>
            <person name="Tan P.W."/>
            <person name="Chan K.-G."/>
        </authorList>
    </citation>
    <scope>NUCLEOTIDE SEQUENCE [LARGE SCALE GENOMIC DNA]</scope>
    <source>
        <strain evidence="11 12">SWC37</strain>
    </source>
</reference>
<comment type="subcellular location">
    <subcellularLocation>
        <location evidence="1">Cell membrane</location>
    </subcellularLocation>
</comment>
<dbReference type="GO" id="GO:0016757">
    <property type="term" value="F:glycosyltransferase activity"/>
    <property type="evidence" value="ECO:0007669"/>
    <property type="project" value="UniProtKB-KW"/>
</dbReference>
<evidence type="ECO:0000256" key="2">
    <source>
        <dbReference type="ARBA" id="ARBA00022475"/>
    </source>
</evidence>
<proteinExistence type="inferred from homology"/>
<keyword evidence="4 11" id="KW-0808">Transferase</keyword>
<dbReference type="Gene3D" id="3.90.550.10">
    <property type="entry name" value="Spore Coat Polysaccharide Biosynthesis Protein SpsA, Chain A"/>
    <property type="match status" value="1"/>
</dbReference>
<evidence type="ECO:0000256" key="9">
    <source>
        <dbReference type="ARBA" id="ARBA00040345"/>
    </source>
</evidence>
<evidence type="ECO:0000256" key="8">
    <source>
        <dbReference type="ARBA" id="ARBA00038120"/>
    </source>
</evidence>